<dbReference type="AlphaFoldDB" id="A0A9X1V7T8"/>
<dbReference type="InterPro" id="IPR043129">
    <property type="entry name" value="ATPase_NBD"/>
</dbReference>
<protein>
    <recommendedName>
        <fullName evidence="1">N(6)-L-threonylcarbamoyladenine synthase</fullName>
        <ecNumber evidence="1">2.3.1.234</ecNumber>
    </recommendedName>
</protein>
<dbReference type="PANTHER" id="PTHR11735">
    <property type="entry name" value="TRNA N6-ADENOSINE THREONYLCARBAMOYLTRANSFERASE"/>
    <property type="match status" value="1"/>
</dbReference>
<proteinExistence type="predicted"/>
<dbReference type="GO" id="GO:0046872">
    <property type="term" value="F:metal ion binding"/>
    <property type="evidence" value="ECO:0007669"/>
    <property type="project" value="UniProtKB-KW"/>
</dbReference>
<dbReference type="GO" id="GO:0061711">
    <property type="term" value="F:tRNA N(6)-L-threonylcarbamoyladenine synthase activity"/>
    <property type="evidence" value="ECO:0007669"/>
    <property type="project" value="UniProtKB-EC"/>
</dbReference>
<keyword evidence="2 9" id="KW-0808">Transferase</keyword>
<evidence type="ECO:0000256" key="4">
    <source>
        <dbReference type="ARBA" id="ARBA00022723"/>
    </source>
</evidence>
<keyword evidence="10" id="KW-1185">Reference proteome</keyword>
<evidence type="ECO:0000313" key="10">
    <source>
        <dbReference type="Proteomes" id="UP001139263"/>
    </source>
</evidence>
<sequence>MSNYFGTHGDRQTAVLGIDTSNYTTSVCLVDQYGEIAFEARNVLTVNSGEHGLRQSEALYQHIVHLPDILQEMNSIRAHYELIGIGVSTKPRNHKESYMPVFRAGYLAAQSIGLGSLAPIIETSHQSGHIMAGLVTSHMDVLPTEAFLVLHLSGGTTDMLRVTKARCDFEVELLASSMDLHVGQYVDRIGVQLGLPFPAGKFLEKLASEWEDQSIPIIPSVVKAGAPSFSGPLTAAQRLQSQGIPDTAIAAAVQRSIASTIEKMIRQAFLLTGIKRILLVGGVASNMAIQNRLRQRFAMDPHGSGPLYFCDPHYASDNAFGVSHIALATISAK</sequence>
<organism evidence="9 10">
    <name type="scientific">Sulfoacidibacillus ferrooxidans</name>
    <dbReference type="NCBI Taxonomy" id="2005001"/>
    <lineage>
        <taxon>Bacteria</taxon>
        <taxon>Bacillati</taxon>
        <taxon>Bacillota</taxon>
        <taxon>Bacilli</taxon>
        <taxon>Bacillales</taxon>
        <taxon>Alicyclobacillaceae</taxon>
        <taxon>Sulfoacidibacillus</taxon>
    </lineage>
</organism>
<evidence type="ECO:0000256" key="1">
    <source>
        <dbReference type="ARBA" id="ARBA00012156"/>
    </source>
</evidence>
<evidence type="ECO:0000256" key="5">
    <source>
        <dbReference type="ARBA" id="ARBA00023004"/>
    </source>
</evidence>
<evidence type="ECO:0000256" key="3">
    <source>
        <dbReference type="ARBA" id="ARBA00022694"/>
    </source>
</evidence>
<name>A0A9X1V7T8_9BACL</name>
<dbReference type="InterPro" id="IPR000905">
    <property type="entry name" value="Gcp-like_dom"/>
</dbReference>
<gene>
    <name evidence="9" type="primary">tsaD_1</name>
    <name evidence="9" type="ORF">MM817_01411</name>
</gene>
<dbReference type="PRINTS" id="PR00789">
    <property type="entry name" value="OSIALOPTASE"/>
</dbReference>
<keyword evidence="3" id="KW-0819">tRNA processing</keyword>
<accession>A0A9X1V7T8</accession>
<feature type="domain" description="Gcp-like" evidence="8">
    <location>
        <begin position="103"/>
        <end position="319"/>
    </location>
</feature>
<keyword evidence="6 9" id="KW-0012">Acyltransferase</keyword>
<dbReference type="EC" id="2.3.1.234" evidence="1"/>
<keyword evidence="4" id="KW-0479">Metal-binding</keyword>
<dbReference type="PANTHER" id="PTHR11735:SF6">
    <property type="entry name" value="TRNA N6-ADENOSINE THREONYLCARBAMOYLTRANSFERASE, MITOCHONDRIAL"/>
    <property type="match status" value="1"/>
</dbReference>
<evidence type="ECO:0000259" key="8">
    <source>
        <dbReference type="Pfam" id="PF00814"/>
    </source>
</evidence>
<comment type="caution">
    <text evidence="9">The sequence shown here is derived from an EMBL/GenBank/DDBJ whole genome shotgun (WGS) entry which is preliminary data.</text>
</comment>
<dbReference type="InterPro" id="IPR017861">
    <property type="entry name" value="KAE1/TsaD"/>
</dbReference>
<dbReference type="EMBL" id="JALBUF010000003">
    <property type="protein sequence ID" value="MCI0183141.1"/>
    <property type="molecule type" value="Genomic_DNA"/>
</dbReference>
<dbReference type="Pfam" id="PF00814">
    <property type="entry name" value="TsaD"/>
    <property type="match status" value="1"/>
</dbReference>
<evidence type="ECO:0000256" key="2">
    <source>
        <dbReference type="ARBA" id="ARBA00022679"/>
    </source>
</evidence>
<evidence type="ECO:0000313" key="9">
    <source>
        <dbReference type="EMBL" id="MCI0183141.1"/>
    </source>
</evidence>
<dbReference type="GO" id="GO:0008033">
    <property type="term" value="P:tRNA processing"/>
    <property type="evidence" value="ECO:0007669"/>
    <property type="project" value="UniProtKB-KW"/>
</dbReference>
<keyword evidence="5" id="KW-0408">Iron</keyword>
<dbReference type="Gene3D" id="3.30.420.40">
    <property type="match status" value="2"/>
</dbReference>
<reference evidence="9" key="1">
    <citation type="submission" date="2022-03" db="EMBL/GenBank/DDBJ databases">
        <title>Draft Genome Sequence of Firmicute Strain S0AB, a Heterotrophic Iron/Sulfur-Oxidizing Extreme Acidophile.</title>
        <authorList>
            <person name="Vergara E."/>
            <person name="Pakostova E."/>
            <person name="Johnson D.B."/>
            <person name="Holmes D.S."/>
        </authorList>
    </citation>
    <scope>NUCLEOTIDE SEQUENCE</scope>
    <source>
        <strain evidence="9">S0AB</strain>
    </source>
</reference>
<evidence type="ECO:0000256" key="6">
    <source>
        <dbReference type="ARBA" id="ARBA00023315"/>
    </source>
</evidence>
<dbReference type="SUPFAM" id="SSF53067">
    <property type="entry name" value="Actin-like ATPase domain"/>
    <property type="match status" value="1"/>
</dbReference>
<dbReference type="Proteomes" id="UP001139263">
    <property type="component" value="Unassembled WGS sequence"/>
</dbReference>
<evidence type="ECO:0000256" key="7">
    <source>
        <dbReference type="ARBA" id="ARBA00048117"/>
    </source>
</evidence>
<dbReference type="RefSeq" id="WP_241713019.1">
    <property type="nucleotide sequence ID" value="NZ_JALBUF010000003.1"/>
</dbReference>
<comment type="catalytic activity">
    <reaction evidence="7">
        <text>L-threonylcarbamoyladenylate + adenosine(37) in tRNA = N(6)-L-threonylcarbamoyladenosine(37) in tRNA + AMP + H(+)</text>
        <dbReference type="Rhea" id="RHEA:37059"/>
        <dbReference type="Rhea" id="RHEA-COMP:10162"/>
        <dbReference type="Rhea" id="RHEA-COMP:10163"/>
        <dbReference type="ChEBI" id="CHEBI:15378"/>
        <dbReference type="ChEBI" id="CHEBI:73682"/>
        <dbReference type="ChEBI" id="CHEBI:74411"/>
        <dbReference type="ChEBI" id="CHEBI:74418"/>
        <dbReference type="ChEBI" id="CHEBI:456215"/>
        <dbReference type="EC" id="2.3.1.234"/>
    </reaction>
</comment>